<dbReference type="EMBL" id="JAADJG010000044">
    <property type="protein sequence ID" value="KAF4456893.1"/>
    <property type="molecule type" value="Genomic_DNA"/>
</dbReference>
<dbReference type="OrthoDB" id="191139at2759"/>
<comment type="caution">
    <text evidence="2">The sequence shown here is derived from an EMBL/GenBank/DDBJ whole genome shotgun (WGS) entry which is preliminary data.</text>
</comment>
<reference evidence="2" key="1">
    <citation type="submission" date="2020-01" db="EMBL/GenBank/DDBJ databases">
        <title>Identification and distribution of gene clusters putatively required for synthesis of sphingolipid metabolism inhibitors in phylogenetically diverse species of the filamentous fungus Fusarium.</title>
        <authorList>
            <person name="Kim H.-S."/>
            <person name="Busman M."/>
            <person name="Brown D.W."/>
            <person name="Divon H."/>
            <person name="Uhlig S."/>
            <person name="Proctor R.H."/>
        </authorList>
    </citation>
    <scope>NUCLEOTIDE SEQUENCE</scope>
    <source>
        <strain evidence="2">NRRL 53441</strain>
    </source>
</reference>
<proteinExistence type="predicted"/>
<evidence type="ECO:0000313" key="2">
    <source>
        <dbReference type="EMBL" id="KAF4456893.1"/>
    </source>
</evidence>
<feature type="region of interest" description="Disordered" evidence="1">
    <location>
        <begin position="386"/>
        <end position="438"/>
    </location>
</feature>
<keyword evidence="3" id="KW-1185">Reference proteome</keyword>
<dbReference type="AlphaFoldDB" id="A0A8H4KW98"/>
<accession>A0A8H4KW98</accession>
<name>A0A8H4KW98_9HYPO</name>
<evidence type="ECO:0000256" key="1">
    <source>
        <dbReference type="SAM" id="MobiDB-lite"/>
    </source>
</evidence>
<sequence length="438" mass="50084">MPLVPKPFDEAIISRQSVFGRPLGLELGGHPMASTWCRFCPNLNFVQYLQALTEEKETELYKRAFQLTKRSCINQHYKASEFSWEVFAWQDVFGLILNDEALRVDKRPYEFSEDDNGDQSVVKIKIPDATIGLVSYDNGFLEQGYICNNPNRKDNHSAQEPDERLPEELLAAMMNNHKCGLVVDGVWGKTDLLFPFAVYEAKKRAHSYAAAEEQIYRACRTYLAMLDDLARNPDNISEYQSEDSKRYQLFAFTSCGAYWEVFVAWNFINDCMGETLWEGDVKDKNAALELISSPFRHEASRGVARPTQENSKSFLTRTILNNDNEMPDSARFRDSIDKAGLPEFYKIVPRAKWETLKTWSIATRNEKAQQTRAHNRMLKMLAANAQELEESPELEATPQLEEARGKKRPRGSPPKTAVHKNKVPKMDQQAEPSSSTRG</sequence>
<evidence type="ECO:0000313" key="3">
    <source>
        <dbReference type="Proteomes" id="UP000605986"/>
    </source>
</evidence>
<protein>
    <submittedName>
        <fullName evidence="2">Uncharacterized protein</fullName>
    </submittedName>
</protein>
<dbReference type="Proteomes" id="UP000605986">
    <property type="component" value="Unassembled WGS sequence"/>
</dbReference>
<organism evidence="2 3">
    <name type="scientific">Fusarium austroafricanum</name>
    <dbReference type="NCBI Taxonomy" id="2364996"/>
    <lineage>
        <taxon>Eukaryota</taxon>
        <taxon>Fungi</taxon>
        <taxon>Dikarya</taxon>
        <taxon>Ascomycota</taxon>
        <taxon>Pezizomycotina</taxon>
        <taxon>Sordariomycetes</taxon>
        <taxon>Hypocreomycetidae</taxon>
        <taxon>Hypocreales</taxon>
        <taxon>Nectriaceae</taxon>
        <taxon>Fusarium</taxon>
        <taxon>Fusarium concolor species complex</taxon>
    </lineage>
</organism>
<gene>
    <name evidence="2" type="ORF">F53441_1104</name>
</gene>